<keyword evidence="2" id="KW-1185">Reference proteome</keyword>
<protein>
    <submittedName>
        <fullName evidence="1">Uncharacterized protein</fullName>
    </submittedName>
</protein>
<sequence>MTSSFKLLMIWRQSFLRPNPDIWPTRDTSDFSVLYFCLPISPSNVVQSSIQPLSFHIPGGKKLTQELLQKFKILMTVYKFFLMIPQCLQG</sequence>
<dbReference type="AlphaFoldDB" id="A0AAV6YLE3"/>
<proteinExistence type="predicted"/>
<evidence type="ECO:0000313" key="1">
    <source>
        <dbReference type="EMBL" id="KAG8534803.1"/>
    </source>
</evidence>
<evidence type="ECO:0000313" key="2">
    <source>
        <dbReference type="Proteomes" id="UP000824782"/>
    </source>
</evidence>
<comment type="caution">
    <text evidence="1">The sequence shown here is derived from an EMBL/GenBank/DDBJ whole genome shotgun (WGS) entry which is preliminary data.</text>
</comment>
<accession>A0AAV6YLE3</accession>
<reference evidence="1" key="1">
    <citation type="thesis" date="2020" institute="ProQuest LLC" country="789 East Eisenhower Parkway, Ann Arbor, MI, USA">
        <title>Comparative Genomics and Chromosome Evolution.</title>
        <authorList>
            <person name="Mudd A.B."/>
        </authorList>
    </citation>
    <scope>NUCLEOTIDE SEQUENCE</scope>
    <source>
        <strain evidence="1">237g6f4</strain>
        <tissue evidence="1">Blood</tissue>
    </source>
</reference>
<organism evidence="1 2">
    <name type="scientific">Engystomops pustulosus</name>
    <name type="common">Tungara frog</name>
    <name type="synonym">Physalaemus pustulosus</name>
    <dbReference type="NCBI Taxonomy" id="76066"/>
    <lineage>
        <taxon>Eukaryota</taxon>
        <taxon>Metazoa</taxon>
        <taxon>Chordata</taxon>
        <taxon>Craniata</taxon>
        <taxon>Vertebrata</taxon>
        <taxon>Euteleostomi</taxon>
        <taxon>Amphibia</taxon>
        <taxon>Batrachia</taxon>
        <taxon>Anura</taxon>
        <taxon>Neobatrachia</taxon>
        <taxon>Hyloidea</taxon>
        <taxon>Leptodactylidae</taxon>
        <taxon>Leiuperinae</taxon>
        <taxon>Engystomops</taxon>
    </lineage>
</organism>
<dbReference type="EMBL" id="WNYA01090251">
    <property type="protein sequence ID" value="KAG8534803.1"/>
    <property type="molecule type" value="Genomic_DNA"/>
</dbReference>
<dbReference type="Proteomes" id="UP000824782">
    <property type="component" value="Unassembled WGS sequence"/>
</dbReference>
<name>A0AAV6YLE3_ENGPU</name>
<gene>
    <name evidence="1" type="ORF">GDO81_018496</name>
</gene>